<organism evidence="1 2">
    <name type="scientific">Gordonia spumicola</name>
    <dbReference type="NCBI Taxonomy" id="589161"/>
    <lineage>
        <taxon>Bacteria</taxon>
        <taxon>Bacillati</taxon>
        <taxon>Actinomycetota</taxon>
        <taxon>Actinomycetes</taxon>
        <taxon>Mycobacteriales</taxon>
        <taxon>Gordoniaceae</taxon>
        <taxon>Gordonia</taxon>
    </lineage>
</organism>
<sequence>MIRKIARAAAREGLDWRLDREGGKHSIYKLDGLSIPIGRHKGEIGARYAEMIYRECEVKLGKGWWR</sequence>
<evidence type="ECO:0000313" key="2">
    <source>
        <dbReference type="Proteomes" id="UP000444960"/>
    </source>
</evidence>
<comment type="caution">
    <text evidence="1">The sequence shown here is derived from an EMBL/GenBank/DDBJ whole genome shotgun (WGS) entry which is preliminary data.</text>
</comment>
<evidence type="ECO:0008006" key="3">
    <source>
        <dbReference type="Google" id="ProtNLM"/>
    </source>
</evidence>
<dbReference type="AlphaFoldDB" id="A0A7I9V9F0"/>
<gene>
    <name evidence="1" type="ORF">nbrc107696_23100</name>
</gene>
<keyword evidence="2" id="KW-1185">Reference proteome</keyword>
<reference evidence="2" key="1">
    <citation type="submission" date="2019-06" db="EMBL/GenBank/DDBJ databases">
        <title>Gordonia isolated from sludge of a wastewater treatment plant.</title>
        <authorList>
            <person name="Tamura T."/>
            <person name="Aoyama K."/>
            <person name="Kang Y."/>
            <person name="Saito S."/>
            <person name="Akiyama N."/>
            <person name="Yazawa K."/>
            <person name="Gonoi T."/>
            <person name="Mikami Y."/>
        </authorList>
    </citation>
    <scope>NUCLEOTIDE SEQUENCE [LARGE SCALE GENOMIC DNA]</scope>
    <source>
        <strain evidence="2">NBRC 107696</strain>
    </source>
</reference>
<proteinExistence type="predicted"/>
<accession>A0A7I9V9F0</accession>
<name>A0A7I9V9F0_9ACTN</name>
<dbReference type="Proteomes" id="UP000444960">
    <property type="component" value="Unassembled WGS sequence"/>
</dbReference>
<evidence type="ECO:0000313" key="1">
    <source>
        <dbReference type="EMBL" id="GEE01864.1"/>
    </source>
</evidence>
<protein>
    <recommendedName>
        <fullName evidence="3">Toxin HicA</fullName>
    </recommendedName>
</protein>
<dbReference type="EMBL" id="BJOV01000005">
    <property type="protein sequence ID" value="GEE01864.1"/>
    <property type="molecule type" value="Genomic_DNA"/>
</dbReference>